<dbReference type="InterPro" id="IPR041657">
    <property type="entry name" value="HTH_17"/>
</dbReference>
<dbReference type="EMBL" id="JBHSFS010000009">
    <property type="protein sequence ID" value="MFC4515391.1"/>
    <property type="molecule type" value="Genomic_DNA"/>
</dbReference>
<dbReference type="Pfam" id="PF12728">
    <property type="entry name" value="HTH_17"/>
    <property type="match status" value="1"/>
</dbReference>
<gene>
    <name evidence="3" type="ORF">ACFPEN_20875</name>
</gene>
<comment type="caution">
    <text evidence="3">The sequence shown here is derived from an EMBL/GenBank/DDBJ whole genome shotgun (WGS) entry which is preliminary data.</text>
</comment>
<evidence type="ECO:0000313" key="3">
    <source>
        <dbReference type="EMBL" id="MFC4515391.1"/>
    </source>
</evidence>
<organism evidence="3 4">
    <name type="scientific">Streptomyces ehimensis</name>
    <dbReference type="NCBI Taxonomy" id="68195"/>
    <lineage>
        <taxon>Bacteria</taxon>
        <taxon>Bacillati</taxon>
        <taxon>Actinomycetota</taxon>
        <taxon>Actinomycetes</taxon>
        <taxon>Kitasatosporales</taxon>
        <taxon>Streptomycetaceae</taxon>
        <taxon>Streptomyces</taxon>
    </lineage>
</organism>
<keyword evidence="4" id="KW-1185">Reference proteome</keyword>
<evidence type="ECO:0000313" key="4">
    <source>
        <dbReference type="Proteomes" id="UP001595990"/>
    </source>
</evidence>
<sequence>MPYNPQRPLPRGALSAIGRAQNTGAVALPHLYRPAEVAEALGCSEWWVKEQARRRRIPFTRVGGSYRFTAAHFVELVAVFEERPLWGLGSVPRSLPEPAVVPARQNETAPKVQLRPKPPRRASGPSSVPAAA</sequence>
<name>A0ABV9BMR6_9ACTN</name>
<reference evidence="4" key="1">
    <citation type="journal article" date="2019" name="Int. J. Syst. Evol. Microbiol.">
        <title>The Global Catalogue of Microorganisms (GCM) 10K type strain sequencing project: providing services to taxonomists for standard genome sequencing and annotation.</title>
        <authorList>
            <consortium name="The Broad Institute Genomics Platform"/>
            <consortium name="The Broad Institute Genome Sequencing Center for Infectious Disease"/>
            <person name="Wu L."/>
            <person name="Ma J."/>
        </authorList>
    </citation>
    <scope>NUCLEOTIDE SEQUENCE [LARGE SCALE GENOMIC DNA]</scope>
    <source>
        <strain evidence="4">CECT 8064</strain>
    </source>
</reference>
<dbReference type="RefSeq" id="WP_417923266.1">
    <property type="nucleotide sequence ID" value="NZ_JBHSFS010000009.1"/>
</dbReference>
<evidence type="ECO:0000259" key="2">
    <source>
        <dbReference type="Pfam" id="PF12728"/>
    </source>
</evidence>
<accession>A0ABV9BMR6</accession>
<protein>
    <submittedName>
        <fullName evidence="3">Helix-turn-helix domain-containing protein</fullName>
    </submittedName>
</protein>
<proteinExistence type="predicted"/>
<feature type="region of interest" description="Disordered" evidence="1">
    <location>
        <begin position="93"/>
        <end position="132"/>
    </location>
</feature>
<feature type="domain" description="Helix-turn-helix" evidence="2">
    <location>
        <begin position="31"/>
        <end position="76"/>
    </location>
</feature>
<evidence type="ECO:0000256" key="1">
    <source>
        <dbReference type="SAM" id="MobiDB-lite"/>
    </source>
</evidence>
<dbReference type="Proteomes" id="UP001595990">
    <property type="component" value="Unassembled WGS sequence"/>
</dbReference>